<dbReference type="InterPro" id="IPR011032">
    <property type="entry name" value="GroES-like_sf"/>
</dbReference>
<reference evidence="2" key="1">
    <citation type="submission" date="2018-05" db="EMBL/GenBank/DDBJ databases">
        <authorList>
            <person name="Lanie J.A."/>
            <person name="Ng W.-L."/>
            <person name="Kazmierczak K.M."/>
            <person name="Andrzejewski T.M."/>
            <person name="Davidsen T.M."/>
            <person name="Wayne K.J."/>
            <person name="Tettelin H."/>
            <person name="Glass J.I."/>
            <person name="Rusch D."/>
            <person name="Podicherti R."/>
            <person name="Tsui H.-C.T."/>
            <person name="Winkler M.E."/>
        </authorList>
    </citation>
    <scope>NUCLEOTIDE SEQUENCE</scope>
</reference>
<accession>A0A382JZ47</accession>
<dbReference type="InterPro" id="IPR013154">
    <property type="entry name" value="ADH-like_N"/>
</dbReference>
<organism evidence="2">
    <name type="scientific">marine metagenome</name>
    <dbReference type="NCBI Taxonomy" id="408172"/>
    <lineage>
        <taxon>unclassified sequences</taxon>
        <taxon>metagenomes</taxon>
        <taxon>ecological metagenomes</taxon>
    </lineage>
</organism>
<evidence type="ECO:0000259" key="1">
    <source>
        <dbReference type="Pfam" id="PF08240"/>
    </source>
</evidence>
<dbReference type="Pfam" id="PF08240">
    <property type="entry name" value="ADH_N"/>
    <property type="match status" value="1"/>
</dbReference>
<proteinExistence type="predicted"/>
<sequence>MDSFTAFRIHLDNDEIAGQLEQIALDDLCPGNVVIQTLWSSINYKDALAATGAGKILRQYPLVGGIDAAGVVVSSEDKRFSIGDEVLVTGAGLSETRDGGFSE</sequence>
<dbReference type="Gene3D" id="3.90.180.10">
    <property type="entry name" value="Medium-chain alcohol dehydrogenases, catalytic domain"/>
    <property type="match status" value="1"/>
</dbReference>
<protein>
    <recommendedName>
        <fullName evidence="1">Alcohol dehydrogenase-like N-terminal domain-containing protein</fullName>
    </recommendedName>
</protein>
<feature type="non-terminal residue" evidence="2">
    <location>
        <position position="103"/>
    </location>
</feature>
<name>A0A382JZ47_9ZZZZ</name>
<evidence type="ECO:0000313" key="2">
    <source>
        <dbReference type="EMBL" id="SVC17099.1"/>
    </source>
</evidence>
<gene>
    <name evidence="2" type="ORF">METZ01_LOCUS269953</name>
</gene>
<feature type="domain" description="Alcohol dehydrogenase-like N-terminal" evidence="1">
    <location>
        <begin position="30"/>
        <end position="89"/>
    </location>
</feature>
<dbReference type="AlphaFoldDB" id="A0A382JZ47"/>
<dbReference type="SUPFAM" id="SSF50129">
    <property type="entry name" value="GroES-like"/>
    <property type="match status" value="1"/>
</dbReference>
<dbReference type="EMBL" id="UINC01077198">
    <property type="protein sequence ID" value="SVC17099.1"/>
    <property type="molecule type" value="Genomic_DNA"/>
</dbReference>